<keyword evidence="2" id="KW-0238">DNA-binding</keyword>
<gene>
    <name evidence="5" type="ORF">LY60_00685</name>
</gene>
<dbReference type="CDD" id="cd01392">
    <property type="entry name" value="HTH_LacI"/>
    <property type="match status" value="1"/>
</dbReference>
<dbReference type="PANTHER" id="PTHR30146">
    <property type="entry name" value="LACI-RELATED TRANSCRIPTIONAL REPRESSOR"/>
    <property type="match status" value="1"/>
</dbReference>
<name>A0A562JGS5_9FIRM</name>
<keyword evidence="6" id="KW-1185">Reference proteome</keyword>
<keyword evidence="3" id="KW-0804">Transcription</keyword>
<dbReference type="PROSITE" id="PS50932">
    <property type="entry name" value="HTH_LACI_2"/>
    <property type="match status" value="1"/>
</dbReference>
<dbReference type="PROSITE" id="PS00356">
    <property type="entry name" value="HTH_LACI_1"/>
    <property type="match status" value="1"/>
</dbReference>
<protein>
    <submittedName>
        <fullName evidence="5">LacI family transcriptional regulator</fullName>
    </submittedName>
</protein>
<keyword evidence="1" id="KW-0805">Transcription regulation</keyword>
<evidence type="ECO:0000256" key="2">
    <source>
        <dbReference type="ARBA" id="ARBA00023125"/>
    </source>
</evidence>
<dbReference type="InterPro" id="IPR028082">
    <property type="entry name" value="Peripla_BP_I"/>
</dbReference>
<dbReference type="SUPFAM" id="SSF53822">
    <property type="entry name" value="Periplasmic binding protein-like I"/>
    <property type="match status" value="1"/>
</dbReference>
<dbReference type="Pfam" id="PF13377">
    <property type="entry name" value="Peripla_BP_3"/>
    <property type="match status" value="1"/>
</dbReference>
<proteinExistence type="predicted"/>
<dbReference type="SUPFAM" id="SSF47413">
    <property type="entry name" value="lambda repressor-like DNA-binding domains"/>
    <property type="match status" value="1"/>
</dbReference>
<accession>A0A562JGS5</accession>
<dbReference type="RefSeq" id="WP_246145356.1">
    <property type="nucleotide sequence ID" value="NZ_VLKH01000002.1"/>
</dbReference>
<dbReference type="Gene3D" id="3.40.50.2300">
    <property type="match status" value="2"/>
</dbReference>
<dbReference type="InterPro" id="IPR010982">
    <property type="entry name" value="Lambda_DNA-bd_dom_sf"/>
</dbReference>
<dbReference type="InterPro" id="IPR046335">
    <property type="entry name" value="LacI/GalR-like_sensor"/>
</dbReference>
<sequence length="338" mass="37514">MATIKDVANLAGVSVSTVSVIINNKAEERKISTATREKVEEAIKQLNYQPSISARKLRSNESNVYTVGVFWASDFRMSFLSRFMSGLQSEILKLQMPIDIAICPYESDKLRFEKRLYNLNTYNAVIIANTTDDDNDYINNNPLPIPTVMFNRESEIYHTVGIDNEEAGKKAAVHLMASGVKSVNIICQKKSYLAMSRRSGAFLNECLKNNININDIIYVEGSIAGGAEAGNTLISRGNLPDAVFCDSDSIAQGLIYALKEHSISVPQQMKVMAVGMGSPEFSRFFIPSISVVDIPMEKMAAKCMKIITEVASHELTVPSHTIYESVLHERESTRSIKH</sequence>
<dbReference type="EMBL" id="VLKH01000002">
    <property type="protein sequence ID" value="TWH82387.1"/>
    <property type="molecule type" value="Genomic_DNA"/>
</dbReference>
<dbReference type="Proteomes" id="UP000315343">
    <property type="component" value="Unassembled WGS sequence"/>
</dbReference>
<dbReference type="PRINTS" id="PR00036">
    <property type="entry name" value="HTHLACI"/>
</dbReference>
<evidence type="ECO:0000313" key="5">
    <source>
        <dbReference type="EMBL" id="TWH82387.1"/>
    </source>
</evidence>
<evidence type="ECO:0000256" key="1">
    <source>
        <dbReference type="ARBA" id="ARBA00023015"/>
    </source>
</evidence>
<dbReference type="Pfam" id="PF00356">
    <property type="entry name" value="LacI"/>
    <property type="match status" value="1"/>
</dbReference>
<dbReference type="GO" id="GO:0003700">
    <property type="term" value="F:DNA-binding transcription factor activity"/>
    <property type="evidence" value="ECO:0007669"/>
    <property type="project" value="TreeGrafter"/>
</dbReference>
<dbReference type="InterPro" id="IPR000843">
    <property type="entry name" value="HTH_LacI"/>
</dbReference>
<dbReference type="GO" id="GO:0000976">
    <property type="term" value="F:transcription cis-regulatory region binding"/>
    <property type="evidence" value="ECO:0007669"/>
    <property type="project" value="TreeGrafter"/>
</dbReference>
<organism evidence="5 6">
    <name type="scientific">Sedimentibacter saalensis</name>
    <dbReference type="NCBI Taxonomy" id="130788"/>
    <lineage>
        <taxon>Bacteria</taxon>
        <taxon>Bacillati</taxon>
        <taxon>Bacillota</taxon>
        <taxon>Tissierellia</taxon>
        <taxon>Sedimentibacter</taxon>
    </lineage>
</organism>
<feature type="domain" description="HTH lacI-type" evidence="4">
    <location>
        <begin position="2"/>
        <end position="59"/>
    </location>
</feature>
<comment type="caution">
    <text evidence="5">The sequence shown here is derived from an EMBL/GenBank/DDBJ whole genome shotgun (WGS) entry which is preliminary data.</text>
</comment>
<reference evidence="5 6" key="1">
    <citation type="submission" date="2019-07" db="EMBL/GenBank/DDBJ databases">
        <title>Genomic Encyclopedia of Type Strains, Phase I: the one thousand microbial genomes (KMG-I) project.</title>
        <authorList>
            <person name="Kyrpides N."/>
        </authorList>
    </citation>
    <scope>NUCLEOTIDE SEQUENCE [LARGE SCALE GENOMIC DNA]</scope>
    <source>
        <strain evidence="5 6">DSM 13558</strain>
    </source>
</reference>
<evidence type="ECO:0000259" key="4">
    <source>
        <dbReference type="PROSITE" id="PS50932"/>
    </source>
</evidence>
<dbReference type="AlphaFoldDB" id="A0A562JGS5"/>
<dbReference type="Gene3D" id="1.10.260.40">
    <property type="entry name" value="lambda repressor-like DNA-binding domains"/>
    <property type="match status" value="1"/>
</dbReference>
<dbReference type="PANTHER" id="PTHR30146:SF109">
    <property type="entry name" value="HTH-TYPE TRANSCRIPTIONAL REGULATOR GALS"/>
    <property type="match status" value="1"/>
</dbReference>
<evidence type="ECO:0000313" key="6">
    <source>
        <dbReference type="Proteomes" id="UP000315343"/>
    </source>
</evidence>
<evidence type="ECO:0000256" key="3">
    <source>
        <dbReference type="ARBA" id="ARBA00023163"/>
    </source>
</evidence>
<dbReference type="SMART" id="SM00354">
    <property type="entry name" value="HTH_LACI"/>
    <property type="match status" value="1"/>
</dbReference>